<gene>
    <name evidence="1" type="ORF">PACLA_8A073532</name>
</gene>
<dbReference type="PANTHER" id="PTHR33332">
    <property type="entry name" value="REVERSE TRANSCRIPTASE DOMAIN-CONTAINING PROTEIN"/>
    <property type="match status" value="1"/>
</dbReference>
<dbReference type="Proteomes" id="UP001152795">
    <property type="component" value="Unassembled WGS sequence"/>
</dbReference>
<protein>
    <submittedName>
        <fullName evidence="1">Uncharacterized protein</fullName>
    </submittedName>
</protein>
<dbReference type="EMBL" id="CACRXK020006266">
    <property type="protein sequence ID" value="CAB4008906.1"/>
    <property type="molecule type" value="Genomic_DNA"/>
</dbReference>
<comment type="caution">
    <text evidence="1">The sequence shown here is derived from an EMBL/GenBank/DDBJ whole genome shotgun (WGS) entry which is preliminary data.</text>
</comment>
<dbReference type="Pfam" id="PF00078">
    <property type="entry name" value="RVT_1"/>
    <property type="match status" value="1"/>
</dbReference>
<accession>A0A7D9IM67</accession>
<dbReference type="CDD" id="cd01650">
    <property type="entry name" value="RT_nLTR_like"/>
    <property type="match status" value="1"/>
</dbReference>
<organism evidence="1 2">
    <name type="scientific">Paramuricea clavata</name>
    <name type="common">Red gorgonian</name>
    <name type="synonym">Violescent sea-whip</name>
    <dbReference type="NCBI Taxonomy" id="317549"/>
    <lineage>
        <taxon>Eukaryota</taxon>
        <taxon>Metazoa</taxon>
        <taxon>Cnidaria</taxon>
        <taxon>Anthozoa</taxon>
        <taxon>Octocorallia</taxon>
        <taxon>Malacalcyonacea</taxon>
        <taxon>Plexauridae</taxon>
        <taxon>Paramuricea</taxon>
    </lineage>
</organism>
<evidence type="ECO:0000313" key="1">
    <source>
        <dbReference type="EMBL" id="CAB4008906.1"/>
    </source>
</evidence>
<reference evidence="1" key="1">
    <citation type="submission" date="2020-04" db="EMBL/GenBank/DDBJ databases">
        <authorList>
            <person name="Alioto T."/>
            <person name="Alioto T."/>
            <person name="Gomez Garrido J."/>
        </authorList>
    </citation>
    <scope>NUCLEOTIDE SEQUENCE</scope>
    <source>
        <strain evidence="1">A484AB</strain>
    </source>
</reference>
<proteinExistence type="predicted"/>
<evidence type="ECO:0000313" key="2">
    <source>
        <dbReference type="Proteomes" id="UP001152795"/>
    </source>
</evidence>
<dbReference type="InterPro" id="IPR000477">
    <property type="entry name" value="RT_dom"/>
</dbReference>
<keyword evidence="2" id="KW-1185">Reference proteome</keyword>
<dbReference type="OrthoDB" id="426210at2759"/>
<name>A0A7D9IM67_PARCT</name>
<dbReference type="AlphaFoldDB" id="A0A7D9IM67"/>
<sequence length="261" mass="29610">MQCKSICDLFNHSLRTGRLPSEWKSADVAPIHKKDLKVTVENYRPISLLPIISKVLERCVSRRFYDHVIHLITPSQHGFLRNRSCITQLVQVLHSVGQCLDKNLQSDIIYLDFAKAFDSVDHQILLRKLKSYGVTGRLLDWFRDYLSGRTQRVVVEGVPSSWVPVISGVPQGSILGPILFAVFITDLPEVISNGSSEAMYADDTKLFRNINSTTDGDCLQESLSNLDTWSHDNNIKFNALKCKVLSVTRKKYPVTYNYHLG</sequence>
<dbReference type="SUPFAM" id="SSF56672">
    <property type="entry name" value="DNA/RNA polymerases"/>
    <property type="match status" value="1"/>
</dbReference>
<dbReference type="InterPro" id="IPR043502">
    <property type="entry name" value="DNA/RNA_pol_sf"/>
</dbReference>
<dbReference type="PROSITE" id="PS50878">
    <property type="entry name" value="RT_POL"/>
    <property type="match status" value="1"/>
</dbReference>